<accession>A0A9P9K8X6</accession>
<protein>
    <submittedName>
        <fullName evidence="1">Uncharacterized protein</fullName>
    </submittedName>
</protein>
<name>A0A9P9K8X6_FUSSL</name>
<sequence>MQRINVIITGSWVPTAFGLSSGSLGRQELTIDPMSGLHEMKASILCFLRAYSTVQVHDPAAA</sequence>
<dbReference type="OrthoDB" id="10281440at2759"/>
<dbReference type="Proteomes" id="UP000736672">
    <property type="component" value="Unassembled WGS sequence"/>
</dbReference>
<comment type="caution">
    <text evidence="1">The sequence shown here is derived from an EMBL/GenBank/DDBJ whole genome shotgun (WGS) entry which is preliminary data.</text>
</comment>
<evidence type="ECO:0000313" key="2">
    <source>
        <dbReference type="Proteomes" id="UP000736672"/>
    </source>
</evidence>
<keyword evidence="2" id="KW-1185">Reference proteome</keyword>
<reference evidence="1" key="1">
    <citation type="journal article" date="2021" name="Nat. Commun.">
        <title>Genetic determinants of endophytism in the Arabidopsis root mycobiome.</title>
        <authorList>
            <person name="Mesny F."/>
            <person name="Miyauchi S."/>
            <person name="Thiergart T."/>
            <person name="Pickel B."/>
            <person name="Atanasova L."/>
            <person name="Karlsson M."/>
            <person name="Huettel B."/>
            <person name="Barry K.W."/>
            <person name="Haridas S."/>
            <person name="Chen C."/>
            <person name="Bauer D."/>
            <person name="Andreopoulos W."/>
            <person name="Pangilinan J."/>
            <person name="LaButti K."/>
            <person name="Riley R."/>
            <person name="Lipzen A."/>
            <person name="Clum A."/>
            <person name="Drula E."/>
            <person name="Henrissat B."/>
            <person name="Kohler A."/>
            <person name="Grigoriev I.V."/>
            <person name="Martin F.M."/>
            <person name="Hacquard S."/>
        </authorList>
    </citation>
    <scope>NUCLEOTIDE SEQUENCE</scope>
    <source>
        <strain evidence="1">FSSC 5 MPI-SDFR-AT-0091</strain>
    </source>
</reference>
<gene>
    <name evidence="1" type="ORF">B0J15DRAFT_401065</name>
</gene>
<proteinExistence type="predicted"/>
<dbReference type="AlphaFoldDB" id="A0A9P9K8X6"/>
<organism evidence="1 2">
    <name type="scientific">Fusarium solani</name>
    <name type="common">Filamentous fungus</name>
    <dbReference type="NCBI Taxonomy" id="169388"/>
    <lineage>
        <taxon>Eukaryota</taxon>
        <taxon>Fungi</taxon>
        <taxon>Dikarya</taxon>
        <taxon>Ascomycota</taxon>
        <taxon>Pezizomycotina</taxon>
        <taxon>Sordariomycetes</taxon>
        <taxon>Hypocreomycetidae</taxon>
        <taxon>Hypocreales</taxon>
        <taxon>Nectriaceae</taxon>
        <taxon>Fusarium</taxon>
        <taxon>Fusarium solani species complex</taxon>
    </lineage>
</organism>
<dbReference type="EMBL" id="JAGTJS010000014">
    <property type="protein sequence ID" value="KAH7248415.1"/>
    <property type="molecule type" value="Genomic_DNA"/>
</dbReference>
<evidence type="ECO:0000313" key="1">
    <source>
        <dbReference type="EMBL" id="KAH7248415.1"/>
    </source>
</evidence>